<sequence>MGKQKNLSTKSAHEPSKSDALIDFLTRRGVIADENIDSEKVRAARAEKQRMMFHNTRLLLENYRNIAWALECFPDTVADELEQPFESLDTLLDRVDAEVGMGNRKLEGRMESVRKSRLLLDRINEALSVLKRKPSNGEKLYELIYLTYIAPDKLTHTDLLFRLDLSSRHYYRLREQAIRIVSLRLWSAPNSETDAWLEVLTLLEGMA</sequence>
<dbReference type="EMBL" id="DVJS01000274">
    <property type="protein sequence ID" value="HIS98541.1"/>
    <property type="molecule type" value="Genomic_DNA"/>
</dbReference>
<evidence type="ECO:0000313" key="2">
    <source>
        <dbReference type="Proteomes" id="UP000886876"/>
    </source>
</evidence>
<reference evidence="1" key="1">
    <citation type="submission" date="2020-10" db="EMBL/GenBank/DDBJ databases">
        <authorList>
            <person name="Gilroy R."/>
        </authorList>
    </citation>
    <scope>NUCLEOTIDE SEQUENCE</scope>
    <source>
        <strain evidence="1">ChiHecec3B27-6122</strain>
    </source>
</reference>
<organism evidence="1 2">
    <name type="scientific">Candidatus Scatomorpha pullistercoris</name>
    <dbReference type="NCBI Taxonomy" id="2840929"/>
    <lineage>
        <taxon>Bacteria</taxon>
        <taxon>Bacillati</taxon>
        <taxon>Bacillota</taxon>
        <taxon>Clostridia</taxon>
        <taxon>Eubacteriales</taxon>
        <taxon>Candidatus Scatomorpha</taxon>
    </lineage>
</organism>
<proteinExistence type="predicted"/>
<name>A0A9D1G7B4_9FIRM</name>
<reference evidence="1" key="2">
    <citation type="journal article" date="2021" name="PeerJ">
        <title>Extensive microbial diversity within the chicken gut microbiome revealed by metagenomics and culture.</title>
        <authorList>
            <person name="Gilroy R."/>
            <person name="Ravi A."/>
            <person name="Getino M."/>
            <person name="Pursley I."/>
            <person name="Horton D.L."/>
            <person name="Alikhan N.F."/>
            <person name="Baker D."/>
            <person name="Gharbi K."/>
            <person name="Hall N."/>
            <person name="Watson M."/>
            <person name="Adriaenssens E.M."/>
            <person name="Foster-Nyarko E."/>
            <person name="Jarju S."/>
            <person name="Secka A."/>
            <person name="Antonio M."/>
            <person name="Oren A."/>
            <person name="Chaudhuri R.R."/>
            <person name="La Ragione R."/>
            <person name="Hildebrand F."/>
            <person name="Pallen M.J."/>
        </authorList>
    </citation>
    <scope>NUCLEOTIDE SEQUENCE</scope>
    <source>
        <strain evidence="1">ChiHecec3B27-6122</strain>
    </source>
</reference>
<dbReference type="AlphaFoldDB" id="A0A9D1G7B4"/>
<comment type="caution">
    <text evidence="1">The sequence shown here is derived from an EMBL/GenBank/DDBJ whole genome shotgun (WGS) entry which is preliminary data.</text>
</comment>
<protein>
    <submittedName>
        <fullName evidence="1">Uncharacterized protein</fullName>
    </submittedName>
</protein>
<gene>
    <name evidence="1" type="ORF">IAD42_11250</name>
</gene>
<accession>A0A9D1G7B4</accession>
<evidence type="ECO:0000313" key="1">
    <source>
        <dbReference type="EMBL" id="HIS98541.1"/>
    </source>
</evidence>
<dbReference type="Proteomes" id="UP000886876">
    <property type="component" value="Unassembled WGS sequence"/>
</dbReference>